<feature type="region of interest" description="Disordered" evidence="1">
    <location>
        <begin position="15"/>
        <end position="51"/>
    </location>
</feature>
<name>A0ABR7STX3_9ACTN</name>
<dbReference type="RefSeq" id="WP_187819341.1">
    <property type="nucleotide sequence ID" value="NZ_JACTVJ010000030.1"/>
</dbReference>
<organism evidence="2 3">
    <name type="scientific">Streptomyces polyasparticus</name>
    <dbReference type="NCBI Taxonomy" id="2767826"/>
    <lineage>
        <taxon>Bacteria</taxon>
        <taxon>Bacillati</taxon>
        <taxon>Actinomycetota</taxon>
        <taxon>Actinomycetes</taxon>
        <taxon>Kitasatosporales</taxon>
        <taxon>Streptomycetaceae</taxon>
        <taxon>Streptomyces</taxon>
    </lineage>
</organism>
<dbReference type="Proteomes" id="UP000642284">
    <property type="component" value="Unassembled WGS sequence"/>
</dbReference>
<evidence type="ECO:0000313" key="2">
    <source>
        <dbReference type="EMBL" id="MBC9718920.1"/>
    </source>
</evidence>
<feature type="compositionally biased region" description="Polar residues" evidence="1">
    <location>
        <begin position="32"/>
        <end position="43"/>
    </location>
</feature>
<protein>
    <submittedName>
        <fullName evidence="2">Uncharacterized protein</fullName>
    </submittedName>
</protein>
<comment type="caution">
    <text evidence="2">The sequence shown here is derived from an EMBL/GenBank/DDBJ whole genome shotgun (WGS) entry which is preliminary data.</text>
</comment>
<evidence type="ECO:0000256" key="1">
    <source>
        <dbReference type="SAM" id="MobiDB-lite"/>
    </source>
</evidence>
<dbReference type="EMBL" id="JACTVJ010000030">
    <property type="protein sequence ID" value="MBC9718920.1"/>
    <property type="molecule type" value="Genomic_DNA"/>
</dbReference>
<gene>
    <name evidence="2" type="ORF">H9Y04_40980</name>
</gene>
<sequence length="92" mass="10026">MKTLTRSAIELVSRPYRAGRRRAPRSAPGQGQRISSTARTLSFAQRGKPGSGHIREHIGCTFCVLEDEFSHYVLGDADGVHEGDAFVVDQVG</sequence>
<proteinExistence type="predicted"/>
<evidence type="ECO:0000313" key="3">
    <source>
        <dbReference type="Proteomes" id="UP000642284"/>
    </source>
</evidence>
<keyword evidence="3" id="KW-1185">Reference proteome</keyword>
<accession>A0ABR7STX3</accession>
<reference evidence="2 3" key="1">
    <citation type="submission" date="2020-08" db="EMBL/GenBank/DDBJ databases">
        <title>Genemic of Streptomyces polyaspartic.</title>
        <authorList>
            <person name="Liu W."/>
        </authorList>
    </citation>
    <scope>NUCLEOTIDE SEQUENCE [LARGE SCALE GENOMIC DNA]</scope>
    <source>
        <strain evidence="2 3">TRM66268-LWL</strain>
    </source>
</reference>